<feature type="compositionally biased region" description="Basic and acidic residues" evidence="1">
    <location>
        <begin position="43"/>
        <end position="56"/>
    </location>
</feature>
<dbReference type="Proteomes" id="UP001285441">
    <property type="component" value="Unassembled WGS sequence"/>
</dbReference>
<name>A0AAE0N2R7_9PEZI</name>
<feature type="compositionally biased region" description="Polar residues" evidence="1">
    <location>
        <begin position="83"/>
        <end position="94"/>
    </location>
</feature>
<reference evidence="2" key="2">
    <citation type="submission" date="2023-06" db="EMBL/GenBank/DDBJ databases">
        <authorList>
            <consortium name="Lawrence Berkeley National Laboratory"/>
            <person name="Haridas S."/>
            <person name="Hensen N."/>
            <person name="Bonometti L."/>
            <person name="Westerberg I."/>
            <person name="Brannstrom I.O."/>
            <person name="Guillou S."/>
            <person name="Cros-Aarteil S."/>
            <person name="Calhoun S."/>
            <person name="Kuo A."/>
            <person name="Mondo S."/>
            <person name="Pangilinan J."/>
            <person name="Riley R."/>
            <person name="LaButti K."/>
            <person name="Andreopoulos B."/>
            <person name="Lipzen A."/>
            <person name="Chen C."/>
            <person name="Yanf M."/>
            <person name="Daum C."/>
            <person name="Ng V."/>
            <person name="Clum A."/>
            <person name="Steindorff A."/>
            <person name="Ohm R."/>
            <person name="Martin F."/>
            <person name="Silar P."/>
            <person name="Natvig D."/>
            <person name="Lalanne C."/>
            <person name="Gautier V."/>
            <person name="Ament-velasquez S.L."/>
            <person name="Kruys A."/>
            <person name="Hutchinson M.I."/>
            <person name="Powell A.J."/>
            <person name="Barry K."/>
            <person name="Miller A.N."/>
            <person name="Grigoriev I.V."/>
            <person name="Debuchy R."/>
            <person name="Gladieux P."/>
            <person name="Thoren M.H."/>
            <person name="Johannesson H."/>
        </authorList>
    </citation>
    <scope>NUCLEOTIDE SEQUENCE</scope>
    <source>
        <strain evidence="2">CBS 232.78</strain>
    </source>
</reference>
<proteinExistence type="predicted"/>
<feature type="compositionally biased region" description="Acidic residues" evidence="1">
    <location>
        <begin position="310"/>
        <end position="326"/>
    </location>
</feature>
<evidence type="ECO:0000313" key="2">
    <source>
        <dbReference type="EMBL" id="KAK3368085.1"/>
    </source>
</evidence>
<comment type="caution">
    <text evidence="2">The sequence shown here is derived from an EMBL/GenBank/DDBJ whole genome shotgun (WGS) entry which is preliminary data.</text>
</comment>
<accession>A0AAE0N2R7</accession>
<feature type="compositionally biased region" description="Acidic residues" evidence="1">
    <location>
        <begin position="117"/>
        <end position="132"/>
    </location>
</feature>
<evidence type="ECO:0000313" key="3">
    <source>
        <dbReference type="Proteomes" id="UP001285441"/>
    </source>
</evidence>
<protein>
    <submittedName>
        <fullName evidence="2">Uncharacterized protein</fullName>
    </submittedName>
</protein>
<gene>
    <name evidence="2" type="ORF">B0H63DRAFT_68703</name>
</gene>
<dbReference type="EMBL" id="JAULSW010000010">
    <property type="protein sequence ID" value="KAK3368085.1"/>
    <property type="molecule type" value="Genomic_DNA"/>
</dbReference>
<evidence type="ECO:0000256" key="1">
    <source>
        <dbReference type="SAM" id="MobiDB-lite"/>
    </source>
</evidence>
<feature type="compositionally biased region" description="Polar residues" evidence="1">
    <location>
        <begin position="57"/>
        <end position="66"/>
    </location>
</feature>
<keyword evidence="3" id="KW-1185">Reference proteome</keyword>
<reference evidence="2" key="1">
    <citation type="journal article" date="2023" name="Mol. Phylogenet. Evol.">
        <title>Genome-scale phylogeny and comparative genomics of the fungal order Sordariales.</title>
        <authorList>
            <person name="Hensen N."/>
            <person name="Bonometti L."/>
            <person name="Westerberg I."/>
            <person name="Brannstrom I.O."/>
            <person name="Guillou S."/>
            <person name="Cros-Aarteil S."/>
            <person name="Calhoun S."/>
            <person name="Haridas S."/>
            <person name="Kuo A."/>
            <person name="Mondo S."/>
            <person name="Pangilinan J."/>
            <person name="Riley R."/>
            <person name="LaButti K."/>
            <person name="Andreopoulos B."/>
            <person name="Lipzen A."/>
            <person name="Chen C."/>
            <person name="Yan M."/>
            <person name="Daum C."/>
            <person name="Ng V."/>
            <person name="Clum A."/>
            <person name="Steindorff A."/>
            <person name="Ohm R.A."/>
            <person name="Martin F."/>
            <person name="Silar P."/>
            <person name="Natvig D.O."/>
            <person name="Lalanne C."/>
            <person name="Gautier V."/>
            <person name="Ament-Velasquez S.L."/>
            <person name="Kruys A."/>
            <person name="Hutchinson M.I."/>
            <person name="Powell A.J."/>
            <person name="Barry K."/>
            <person name="Miller A.N."/>
            <person name="Grigoriev I.V."/>
            <person name="Debuchy R."/>
            <person name="Gladieux P."/>
            <person name="Hiltunen Thoren M."/>
            <person name="Johannesson H."/>
        </authorList>
    </citation>
    <scope>NUCLEOTIDE SEQUENCE</scope>
    <source>
        <strain evidence="2">CBS 232.78</strain>
    </source>
</reference>
<feature type="compositionally biased region" description="Basic and acidic residues" evidence="1">
    <location>
        <begin position="8"/>
        <end position="28"/>
    </location>
</feature>
<feature type="region of interest" description="Disordered" evidence="1">
    <location>
        <begin position="1"/>
        <end position="151"/>
    </location>
</feature>
<feature type="region of interest" description="Disordered" evidence="1">
    <location>
        <begin position="292"/>
        <end position="326"/>
    </location>
</feature>
<dbReference type="AlphaFoldDB" id="A0AAE0N2R7"/>
<sequence length="326" mass="35721">MGGIAETTHGDGTKDFEVVDGVQDHPEMSGELDQAESEGTSNDCKRTDDREKEDLAQRSTENNSSEADVAAGSQAPGFGGESGQPQIQMAASNDNDGEVTSDTEKGEPAKKSHNRDDDGEDDGGSSSEDNDDAILSRQRRREGSVSSSTNTLAYRTRLSPLDLTEPKHMFHGSFTTLKQANEMAVTTFFRLAPPDNRRLEDNHHWNYTLRPEWEKEFAATDMEDGLLCFSFGPPLEACYKWPFFRLTIEVYETELQGPIDVGGMVVGNEDEVNCRLVTKAKTAFAGRRNVARSADAAHGGGAVSWSPVPVDEDDEDDDDDNVSEEE</sequence>
<organism evidence="2 3">
    <name type="scientific">Podospora didyma</name>
    <dbReference type="NCBI Taxonomy" id="330526"/>
    <lineage>
        <taxon>Eukaryota</taxon>
        <taxon>Fungi</taxon>
        <taxon>Dikarya</taxon>
        <taxon>Ascomycota</taxon>
        <taxon>Pezizomycotina</taxon>
        <taxon>Sordariomycetes</taxon>
        <taxon>Sordariomycetidae</taxon>
        <taxon>Sordariales</taxon>
        <taxon>Podosporaceae</taxon>
        <taxon>Podospora</taxon>
    </lineage>
</organism>
<feature type="compositionally biased region" description="Basic and acidic residues" evidence="1">
    <location>
        <begin position="102"/>
        <end position="116"/>
    </location>
</feature>